<dbReference type="InterPro" id="IPR054346">
    <property type="entry name" value="ARPP-2"/>
</dbReference>
<dbReference type="Pfam" id="PF22549">
    <property type="entry name" value="ARPP-2"/>
    <property type="match status" value="1"/>
</dbReference>
<feature type="domain" description="ARG and Rhodanese-Phosphatase-superfamily-associated" evidence="1">
    <location>
        <begin position="4"/>
        <end position="296"/>
    </location>
</feature>
<organism evidence="2 3">
    <name type="scientific">Streptomyces niveus</name>
    <name type="common">Streptomyces spheroides</name>
    <dbReference type="NCBI Taxonomy" id="193462"/>
    <lineage>
        <taxon>Bacteria</taxon>
        <taxon>Bacillati</taxon>
        <taxon>Actinomycetota</taxon>
        <taxon>Actinomycetes</taxon>
        <taxon>Kitasatosporales</taxon>
        <taxon>Streptomycetaceae</taxon>
        <taxon>Streptomyces</taxon>
    </lineage>
</organism>
<dbReference type="EMBL" id="CP109495">
    <property type="protein sequence ID" value="WUX55638.1"/>
    <property type="molecule type" value="Genomic_DNA"/>
</dbReference>
<gene>
    <name evidence="2" type="ORF">OG442_31230</name>
</gene>
<evidence type="ECO:0000259" key="1">
    <source>
        <dbReference type="Pfam" id="PF22549"/>
    </source>
</evidence>
<accession>A0ABZ2AE78</accession>
<proteinExistence type="predicted"/>
<name>A0ABZ2AE78_STRNV</name>
<evidence type="ECO:0000313" key="2">
    <source>
        <dbReference type="EMBL" id="WUX55638.1"/>
    </source>
</evidence>
<protein>
    <recommendedName>
        <fullName evidence="1">ARG and Rhodanese-Phosphatase-superfamily-associated domain-containing protein</fullName>
    </recommendedName>
</protein>
<sequence length="385" mass="42850">MSGLDFTGLNPRPAQVWGGVRLVPLVREEPVPGLRLHREVYDRFGEVLVSPGVSYVSYIPHGLVADWSGERPDTGPASRPVTQSAAYGTQLDTGRPTVMAVERHHRMVKRRPSKRKKGQPAGAVARCRFLPLHLAMEGYLALHFGGPAIAWQEWSREAVRQGLSPRSEAAYLGLDVPGLADALRVFEIHPDQCGVLVYVADALAAAFVVPHPDDYRALHPTLLQDMYGELIHQYGYFGGPVPDFEARLGDGRHIATLADLRAAADAQERAWSESHDTVMARELLGTSYSFERVRRMASFDMYRFLPPFRVDSEGQHIGELITDHKGRTAYLKTFRLAPAQIRRGHLLNSLADNDWHLGRTADRLGTTPEEIVRRIRAAGFGSLLR</sequence>
<evidence type="ECO:0000313" key="3">
    <source>
        <dbReference type="Proteomes" id="UP001432209"/>
    </source>
</evidence>
<dbReference type="RefSeq" id="WP_329079636.1">
    <property type="nucleotide sequence ID" value="NZ_CP109495.1"/>
</dbReference>
<keyword evidence="3" id="KW-1185">Reference proteome</keyword>
<reference evidence="2" key="1">
    <citation type="submission" date="2022-10" db="EMBL/GenBank/DDBJ databases">
        <title>The complete genomes of actinobacterial strains from the NBC collection.</title>
        <authorList>
            <person name="Joergensen T.S."/>
            <person name="Alvarez Arevalo M."/>
            <person name="Sterndorff E.B."/>
            <person name="Faurdal D."/>
            <person name="Vuksanovic O."/>
            <person name="Mourched A.-S."/>
            <person name="Charusanti P."/>
            <person name="Shaw S."/>
            <person name="Blin K."/>
            <person name="Weber T."/>
        </authorList>
    </citation>
    <scope>NUCLEOTIDE SEQUENCE</scope>
    <source>
        <strain evidence="2">NBC_01432</strain>
    </source>
</reference>
<dbReference type="Proteomes" id="UP001432209">
    <property type="component" value="Chromosome"/>
</dbReference>